<proteinExistence type="predicted"/>
<dbReference type="InterPro" id="IPR001322">
    <property type="entry name" value="Lamin_tail_dom"/>
</dbReference>
<dbReference type="InterPro" id="IPR036465">
    <property type="entry name" value="vWFA_dom_sf"/>
</dbReference>
<evidence type="ECO:0008006" key="12">
    <source>
        <dbReference type="Google" id="ProtNLM"/>
    </source>
</evidence>
<evidence type="ECO:0000313" key="11">
    <source>
        <dbReference type="Proteomes" id="UP000230941"/>
    </source>
</evidence>
<comment type="subcellular location">
    <subcellularLocation>
        <location evidence="1">Secreted</location>
    </subcellularLocation>
</comment>
<evidence type="ECO:0000313" key="10">
    <source>
        <dbReference type="EMBL" id="PJA63776.1"/>
    </source>
</evidence>
<dbReference type="Gene3D" id="2.60.40.10">
    <property type="entry name" value="Immunoglobulins"/>
    <property type="match status" value="3"/>
</dbReference>
<dbReference type="EMBL" id="PFWG01000049">
    <property type="protein sequence ID" value="PJA63776.1"/>
    <property type="molecule type" value="Genomic_DNA"/>
</dbReference>
<dbReference type="PANTHER" id="PTHR23303">
    <property type="entry name" value="CARBOXYPEPTIDASE REGULATORY REGION-CONTAINING"/>
    <property type="match status" value="1"/>
</dbReference>
<dbReference type="SUPFAM" id="SSF49478">
    <property type="entry name" value="Cna protein B-type domain"/>
    <property type="match status" value="1"/>
</dbReference>
<keyword evidence="5" id="KW-1015">Disulfide bond</keyword>
<feature type="domain" description="LTD" evidence="8">
    <location>
        <begin position="293"/>
        <end position="401"/>
    </location>
</feature>
<keyword evidence="7" id="KW-1133">Transmembrane helix</keyword>
<dbReference type="InterPro" id="IPR033764">
    <property type="entry name" value="Sdr_B"/>
</dbReference>
<protein>
    <recommendedName>
        <fullName evidence="12">LTD domain-containing protein</fullName>
    </recommendedName>
</protein>
<organism evidence="10 11">
    <name type="scientific">Candidatus Portnoybacteria bacterium CG_4_9_14_3_um_filter_43_11</name>
    <dbReference type="NCBI Taxonomy" id="1974805"/>
    <lineage>
        <taxon>Bacteria</taxon>
        <taxon>Candidatus Portnoyibacteriota</taxon>
    </lineage>
</organism>
<dbReference type="Proteomes" id="UP000230941">
    <property type="component" value="Unassembled WGS sequence"/>
</dbReference>
<accession>A0A2M7YLE3</accession>
<dbReference type="SUPFAM" id="SSF117074">
    <property type="entry name" value="Hypothetical protein PA1324"/>
    <property type="match status" value="2"/>
</dbReference>
<dbReference type="Pfam" id="PF00932">
    <property type="entry name" value="LTD"/>
    <property type="match status" value="1"/>
</dbReference>
<keyword evidence="3" id="KW-0732">Signal</keyword>
<feature type="domain" description="SD-repeat containing protein B" evidence="9">
    <location>
        <begin position="466"/>
        <end position="520"/>
    </location>
</feature>
<feature type="transmembrane region" description="Helical" evidence="7">
    <location>
        <begin position="896"/>
        <end position="927"/>
    </location>
</feature>
<evidence type="ECO:0000256" key="5">
    <source>
        <dbReference type="ARBA" id="ARBA00023157"/>
    </source>
</evidence>
<dbReference type="SUPFAM" id="SSF53300">
    <property type="entry name" value="vWA-like"/>
    <property type="match status" value="1"/>
</dbReference>
<evidence type="ECO:0000259" key="9">
    <source>
        <dbReference type="Pfam" id="PF17210"/>
    </source>
</evidence>
<dbReference type="GO" id="GO:0005576">
    <property type="term" value="C:extracellular region"/>
    <property type="evidence" value="ECO:0007669"/>
    <property type="project" value="UniProtKB-SubCell"/>
</dbReference>
<dbReference type="InterPro" id="IPR013783">
    <property type="entry name" value="Ig-like_fold"/>
</dbReference>
<keyword evidence="2" id="KW-0964">Secreted</keyword>
<evidence type="ECO:0000256" key="4">
    <source>
        <dbReference type="ARBA" id="ARBA00022737"/>
    </source>
</evidence>
<feature type="transmembrane region" description="Helical" evidence="7">
    <location>
        <begin position="855"/>
        <end position="876"/>
    </location>
</feature>
<reference evidence="11" key="1">
    <citation type="submission" date="2017-09" db="EMBL/GenBank/DDBJ databases">
        <title>Depth-based differentiation of microbial function through sediment-hosted aquifers and enrichment of novel symbionts in the deep terrestrial subsurface.</title>
        <authorList>
            <person name="Probst A.J."/>
            <person name="Ladd B."/>
            <person name="Jarett J.K."/>
            <person name="Geller-Mcgrath D.E."/>
            <person name="Sieber C.M.K."/>
            <person name="Emerson J.B."/>
            <person name="Anantharaman K."/>
            <person name="Thomas B.C."/>
            <person name="Malmstrom R."/>
            <person name="Stieglmeier M."/>
            <person name="Klingl A."/>
            <person name="Woyke T."/>
            <person name="Ryan C.M."/>
            <person name="Banfield J.F."/>
        </authorList>
    </citation>
    <scope>NUCLEOTIDE SEQUENCE [LARGE SCALE GENOMIC DNA]</scope>
</reference>
<keyword evidence="4" id="KW-0677">Repeat</keyword>
<keyword evidence="7" id="KW-0472">Membrane</keyword>
<dbReference type="PANTHER" id="PTHR23303:SF15">
    <property type="entry name" value="COLOSSIN-A"/>
    <property type="match status" value="1"/>
</dbReference>
<evidence type="ECO:0000256" key="7">
    <source>
        <dbReference type="SAM" id="Phobius"/>
    </source>
</evidence>
<dbReference type="Gene3D" id="3.40.50.410">
    <property type="entry name" value="von Willebrand factor, type A domain"/>
    <property type="match status" value="1"/>
</dbReference>
<comment type="caution">
    <text evidence="10">The sequence shown here is derived from an EMBL/GenBank/DDBJ whole genome shotgun (WGS) entry which is preliminary data.</text>
</comment>
<sequence>MANKMTDPDTGLLVGPGNGEWKPAVDYAKSKATEAANLGYKIFTVGLGSNSDINEIMLRNIASTTGATYHHAPNGNDLSDIYDDIAYEMCQYGSISGCKFNDLNGNGTVDPEDLGLENWEIVLSGDASDSQLTDSDGCYTFAGLLEGNYTVSETPQSGWTQTYPADGFYEISLAEGEDAADIDFSNYLPVCGNDILDEGEECDGGENCSDTCQIETSEPFCGNGQIEQGEVCDDGNIEDGDGCSSVCQLELSEYACSNGIDDDGDGLIDYPDDPGCESGQDEDETNEVIGIQPGDIVINEIMQHPTKAPWSKGEWFEVYNTTGADIDLLNCSISDIGGNFHVIHDSLTVLSHDYAVLGVNNDLGLNGGVNVDYVYSLFILGDNDDEIILTCDSVEIDRVEYDGGPNFPNPTGASMILANPLLDNDIGANWCESSSAYGLGDLGTPGALNDPCAGLCELSLSGYKFDESNNGLVDWEIQLKNDSGSVLATTTTDINGQYSFNGLCAGGNYRVEEVLQSGWSKISPDSYWEFILGSSTTTIDFINQQTPEPIITGSISGYKYKDADNMASTTGDWVGLENWTINLFVASTTAPISATSTDNTGFFEFNNLSLGDYALTEDLPADWSQLLAPAVISLSTGAPTSTDNNFVNYYNEPEPEPEPVLTGGGGGGIVYLDIFNENNGAVDDTEAAVSWFTNKAANSRIIYDTVSHPDSALTSLPNFGYAYSTAQDNNLLTYREFVIGDLSACAAYYWRAISSDGSTTVFGRELSFKTIGCSIAGEEPGLGQAGGEPGGGTEGAAGGAAGGTGSAGPTEEVVVEEPVGEEEPVEEPIVVEQPQPEKAPSLLASILAALNPFQIGGLCWLLVLAITVLVILYLLLRGKKEKKENQRDLWAQWDLWAMIIALIILAFILECYYLFIPFLIIIGYLLYQIFLKKEPEETV</sequence>
<feature type="domain" description="SD-repeat containing protein B" evidence="9">
    <location>
        <begin position="99"/>
        <end position="167"/>
    </location>
</feature>
<dbReference type="AlphaFoldDB" id="A0A2M7YLE3"/>
<feature type="compositionally biased region" description="Gly residues" evidence="6">
    <location>
        <begin position="783"/>
        <end position="806"/>
    </location>
</feature>
<evidence type="ECO:0000256" key="1">
    <source>
        <dbReference type="ARBA" id="ARBA00004613"/>
    </source>
</evidence>
<evidence type="ECO:0000256" key="3">
    <source>
        <dbReference type="ARBA" id="ARBA00022729"/>
    </source>
</evidence>
<gene>
    <name evidence="10" type="ORF">CO160_02025</name>
</gene>
<evidence type="ECO:0000256" key="2">
    <source>
        <dbReference type="ARBA" id="ARBA00022525"/>
    </source>
</evidence>
<evidence type="ECO:0000256" key="6">
    <source>
        <dbReference type="SAM" id="MobiDB-lite"/>
    </source>
</evidence>
<feature type="region of interest" description="Disordered" evidence="6">
    <location>
        <begin position="779"/>
        <end position="812"/>
    </location>
</feature>
<dbReference type="InterPro" id="IPR011936">
    <property type="entry name" value="Myxo_disulph_rpt"/>
</dbReference>
<name>A0A2M7YLE3_9BACT</name>
<dbReference type="InterPro" id="IPR051417">
    <property type="entry name" value="SDr/BOS_complex"/>
</dbReference>
<keyword evidence="7" id="KW-0812">Transmembrane</keyword>
<dbReference type="Pfam" id="PF17210">
    <property type="entry name" value="SdrD_B"/>
    <property type="match status" value="2"/>
</dbReference>
<evidence type="ECO:0000259" key="8">
    <source>
        <dbReference type="Pfam" id="PF00932"/>
    </source>
</evidence>
<dbReference type="NCBIfam" id="TIGR02232">
    <property type="entry name" value="myxo_disulf_rpt"/>
    <property type="match status" value="1"/>
</dbReference>